<dbReference type="AlphaFoldDB" id="A0A073B188"/>
<evidence type="ECO:0000313" key="4">
    <source>
        <dbReference type="Proteomes" id="UP000031419"/>
    </source>
</evidence>
<dbReference type="InterPro" id="IPR052389">
    <property type="entry name" value="Sec_Metab_Biosynth-Assoc"/>
</dbReference>
<accession>A0A073B188</accession>
<dbReference type="InterPro" id="IPR029069">
    <property type="entry name" value="HotDog_dom_sf"/>
</dbReference>
<comment type="caution">
    <text evidence="3">The sequence shown here is derived from an EMBL/GenBank/DDBJ whole genome shotgun (WGS) entry which is preliminary data.</text>
</comment>
<organism evidence="3 4">
    <name type="scientific">Saccharopolyspora rectivirgula</name>
    <dbReference type="NCBI Taxonomy" id="28042"/>
    <lineage>
        <taxon>Bacteria</taxon>
        <taxon>Bacillati</taxon>
        <taxon>Actinomycetota</taxon>
        <taxon>Actinomycetes</taxon>
        <taxon>Pseudonocardiales</taxon>
        <taxon>Pseudonocardiaceae</taxon>
        <taxon>Saccharopolyspora</taxon>
    </lineage>
</organism>
<dbReference type="Gene3D" id="2.40.160.210">
    <property type="entry name" value="Acyl-CoA thioesterase, double hotdog domain"/>
    <property type="match status" value="1"/>
</dbReference>
<feature type="domain" description="Acyl-CoA thioesterase-like N-terminal HotDog" evidence="1">
    <location>
        <begin position="27"/>
        <end position="107"/>
    </location>
</feature>
<gene>
    <name evidence="3" type="ORF">GU90_05950</name>
</gene>
<dbReference type="EMBL" id="JNVU01000014">
    <property type="protein sequence ID" value="KEI45316.1"/>
    <property type="molecule type" value="Genomic_DNA"/>
</dbReference>
<keyword evidence="4" id="KW-1185">Reference proteome</keyword>
<evidence type="ECO:0000259" key="2">
    <source>
        <dbReference type="Pfam" id="PF20789"/>
    </source>
</evidence>
<dbReference type="InterPro" id="IPR049450">
    <property type="entry name" value="ACOT8-like_C"/>
</dbReference>
<dbReference type="InterPro" id="IPR042171">
    <property type="entry name" value="Acyl-CoA_hotdog"/>
</dbReference>
<proteinExistence type="predicted"/>
<feature type="domain" description="Acyl-CoA thioesterase-like C-terminal" evidence="2">
    <location>
        <begin position="135"/>
        <end position="261"/>
    </location>
</feature>
<dbReference type="PANTHER" id="PTHR38110:SF1">
    <property type="entry name" value="THIOESTERASE DOMAIN-CONTAINING PROTEIN"/>
    <property type="match status" value="1"/>
</dbReference>
<dbReference type="eggNOG" id="COG1946">
    <property type="taxonomic scope" value="Bacteria"/>
</dbReference>
<reference evidence="3 4" key="1">
    <citation type="submission" date="2014-06" db="EMBL/GenBank/DDBJ databases">
        <title>Saccharopolyspora rectivirgula DSM-43113 Genome sequencing.</title>
        <authorList>
            <person name="Barrera C."/>
            <person name="Millon L."/>
            <person name="Rognon B."/>
            <person name="Zaugg C."/>
            <person name="Monod M."/>
        </authorList>
    </citation>
    <scope>NUCLEOTIDE SEQUENCE [LARGE SCALE GENOMIC DNA]</scope>
    <source>
        <strain evidence="3 4">DSM 43113</strain>
    </source>
</reference>
<protein>
    <submittedName>
        <fullName evidence="3">Aromatic compound degradation protein PaaI</fullName>
    </submittedName>
</protein>
<dbReference type="SUPFAM" id="SSF54637">
    <property type="entry name" value="Thioesterase/thiol ester dehydrase-isomerase"/>
    <property type="match status" value="2"/>
</dbReference>
<name>A0A073B188_9PSEU</name>
<evidence type="ECO:0000259" key="1">
    <source>
        <dbReference type="Pfam" id="PF13622"/>
    </source>
</evidence>
<sequence length="265" mass="28382">MNDVVEPFQAATAVRSLGDGTFVTNLHPAWAVGERPHGGYLLAVLAQATTELTGLDPLAVSAQFLRPPRVGPVLIRTEVVKTGRTATVVRAALEQRGQVCVDTTTTLGKPSVDEVAWLDVPDMPATPPSDAIDLGGGDARKLFALAEVCDVRLDPEQAAFLNGERGEPRLRLWAKPRGGQPDLLFSLVAGDITVPVTYNLGHYGWTPTVQLTALLRAVPSDGWLRVVAESKFVQGTWFDEDATVVDSAGRIVCQARQLALIPKTS</sequence>
<dbReference type="STRING" id="28042.GU90_05950"/>
<dbReference type="OrthoDB" id="5418286at2"/>
<dbReference type="PANTHER" id="PTHR38110">
    <property type="entry name" value="CHROMOSOME 23, WHOLE GENOME SHOTGUN SEQUENCE"/>
    <property type="match status" value="1"/>
</dbReference>
<dbReference type="Pfam" id="PF13622">
    <property type="entry name" value="4HBT_3"/>
    <property type="match status" value="1"/>
</dbReference>
<dbReference type="Pfam" id="PF20789">
    <property type="entry name" value="4HBT_3C"/>
    <property type="match status" value="1"/>
</dbReference>
<dbReference type="RefSeq" id="WP_029719203.1">
    <property type="nucleotide sequence ID" value="NZ_JAJUIW010000009.1"/>
</dbReference>
<dbReference type="Proteomes" id="UP000031419">
    <property type="component" value="Unassembled WGS sequence"/>
</dbReference>
<evidence type="ECO:0000313" key="3">
    <source>
        <dbReference type="EMBL" id="KEI45316.1"/>
    </source>
</evidence>
<dbReference type="InterPro" id="IPR049449">
    <property type="entry name" value="TesB_ACOT8-like_N"/>
</dbReference>